<dbReference type="InterPro" id="IPR015199">
    <property type="entry name" value="DNA_pol_III_delta_C"/>
</dbReference>
<evidence type="ECO:0000256" key="3">
    <source>
        <dbReference type="ARBA" id="ARBA00022679"/>
    </source>
</evidence>
<dbReference type="GO" id="GO:0006261">
    <property type="term" value="P:DNA-templated DNA replication"/>
    <property type="evidence" value="ECO:0007669"/>
    <property type="project" value="TreeGrafter"/>
</dbReference>
<evidence type="ECO:0000256" key="7">
    <source>
        <dbReference type="ARBA" id="ARBA00049244"/>
    </source>
</evidence>
<evidence type="ECO:0000313" key="12">
    <source>
        <dbReference type="Proteomes" id="UP000050502"/>
    </source>
</evidence>
<dbReference type="OrthoDB" id="9810148at2"/>
<dbReference type="SMART" id="SM00382">
    <property type="entry name" value="AAA"/>
    <property type="match status" value="1"/>
</dbReference>
<feature type="domain" description="AAA+ ATPase" evidence="8">
    <location>
        <begin position="37"/>
        <end position="189"/>
    </location>
</feature>
<dbReference type="EMBL" id="BBZA01000151">
    <property type="protein sequence ID" value="GAP63486.1"/>
    <property type="molecule type" value="Genomic_DNA"/>
</dbReference>
<keyword evidence="6" id="KW-0239">DNA-directed DNA polymerase</keyword>
<evidence type="ECO:0000256" key="1">
    <source>
        <dbReference type="ARBA" id="ARBA00012417"/>
    </source>
</evidence>
<dbReference type="GO" id="GO:0009360">
    <property type="term" value="C:DNA polymerase III complex"/>
    <property type="evidence" value="ECO:0007669"/>
    <property type="project" value="InterPro"/>
</dbReference>
<keyword evidence="4 9" id="KW-0548">Nucleotidyltransferase</keyword>
<evidence type="ECO:0000313" key="9">
    <source>
        <dbReference type="EMBL" id="GAP63486.1"/>
    </source>
</evidence>
<proteinExistence type="predicted"/>
<dbReference type="PANTHER" id="PTHR11669">
    <property type="entry name" value="REPLICATION FACTOR C / DNA POLYMERASE III GAMMA-TAU SUBUNIT"/>
    <property type="match status" value="1"/>
</dbReference>
<keyword evidence="3 9" id="KW-0808">Transferase</keyword>
<organism evidence="9 11">
    <name type="scientific">Ardenticatena maritima</name>
    <dbReference type="NCBI Taxonomy" id="872965"/>
    <lineage>
        <taxon>Bacteria</taxon>
        <taxon>Bacillati</taxon>
        <taxon>Chloroflexota</taxon>
        <taxon>Ardenticatenia</taxon>
        <taxon>Ardenticatenales</taxon>
        <taxon>Ardenticatenaceae</taxon>
        <taxon>Ardenticatena</taxon>
    </lineage>
</organism>
<dbReference type="GO" id="GO:0008408">
    <property type="term" value="F:3'-5' exonuclease activity"/>
    <property type="evidence" value="ECO:0007669"/>
    <property type="project" value="InterPro"/>
</dbReference>
<dbReference type="PANTHER" id="PTHR11669:SF8">
    <property type="entry name" value="DNA POLYMERASE III SUBUNIT DELTA"/>
    <property type="match status" value="1"/>
</dbReference>
<reference evidence="9 11" key="1">
    <citation type="journal article" date="2015" name="Genome Announc.">
        <title>Draft Genome Sequence of a Heterotrophic Facultative Anaerobic Thermophilic Bacterium, Ardenticatena maritima Strain 110ST.</title>
        <authorList>
            <person name="Kawaichi S."/>
            <person name="Yoshida T."/>
            <person name="Sako Y."/>
            <person name="Nakamura R."/>
        </authorList>
    </citation>
    <scope>NUCLEOTIDE SEQUENCE [LARGE SCALE GENOMIC DNA]</scope>
    <source>
        <strain evidence="9 11">110S</strain>
    </source>
</reference>
<dbReference type="PATRIC" id="fig|872965.6.peg.2680"/>
<dbReference type="STRING" id="872965.SE16_11095"/>
<keyword evidence="5" id="KW-0235">DNA replication</keyword>
<dbReference type="InterPro" id="IPR027417">
    <property type="entry name" value="P-loop_NTPase"/>
</dbReference>
<dbReference type="FunCoup" id="A0A0M8KAA0">
    <property type="interactions" value="112"/>
</dbReference>
<gene>
    <name evidence="9" type="ORF">ARMA_1909</name>
    <name evidence="10" type="ORF">SE16_11095</name>
</gene>
<evidence type="ECO:0000256" key="6">
    <source>
        <dbReference type="ARBA" id="ARBA00022932"/>
    </source>
</evidence>
<evidence type="ECO:0000259" key="8">
    <source>
        <dbReference type="SMART" id="SM00382"/>
    </source>
</evidence>
<reference evidence="11" key="3">
    <citation type="submission" date="2015-08" db="EMBL/GenBank/DDBJ databases">
        <title>Draft Genome Sequence of a Heterotrophic Facultative Anaerobic Bacterium Ardenticatena maritima Strain 110S.</title>
        <authorList>
            <person name="Kawaichi S."/>
            <person name="Yoshida T."/>
            <person name="Sako Y."/>
            <person name="Nakamura R."/>
        </authorList>
    </citation>
    <scope>NUCLEOTIDE SEQUENCE [LARGE SCALE GENOMIC DNA]</scope>
    <source>
        <strain evidence="11">110S</strain>
    </source>
</reference>
<dbReference type="InterPro" id="IPR004622">
    <property type="entry name" value="DNA_pol_HolB"/>
</dbReference>
<evidence type="ECO:0000256" key="2">
    <source>
        <dbReference type="ARBA" id="ARBA00014363"/>
    </source>
</evidence>
<dbReference type="RefSeq" id="WP_054493314.1">
    <property type="nucleotide sequence ID" value="NZ_BBZA01000151.1"/>
</dbReference>
<dbReference type="Gene3D" id="1.20.272.10">
    <property type="match status" value="1"/>
</dbReference>
<dbReference type="AlphaFoldDB" id="A0A0M8KAA0"/>
<sequence length="348" mass="38893">MSTSPTTTPDNQTIARWRFIGNAHAVRLLAHAAHTQPSHAYLFVGAPHSGRKTLARRFAQALLCEQRDAAPCGVCRTCTLIEQAHHPDVLTLTPETQRELLGEKTVAAAYKVDAIRALQTELARRPVEGRYKLLIVADAERMTTQAANAFLKTLEEPPSFVVIVLTTTDEALLLPTIRSRCQVLTLRPVPRTEIETLVREHVADAEQAALIARLSAGRVGWALQAATQPDVLNARREAVDLVHTLLHASYTDRLEQAAHLAQAERLDVLHTWATWWHDVMLVGAHAEEDITNIDDLATLRRVAQHVPRERVLAVLRKLQTTLRLLHETNVQPQLLWETLLLAFPRLTT</sequence>
<dbReference type="InterPro" id="IPR003593">
    <property type="entry name" value="AAA+_ATPase"/>
</dbReference>
<comment type="catalytic activity">
    <reaction evidence="7">
        <text>DNA(n) + a 2'-deoxyribonucleoside 5'-triphosphate = DNA(n+1) + diphosphate</text>
        <dbReference type="Rhea" id="RHEA:22508"/>
        <dbReference type="Rhea" id="RHEA-COMP:17339"/>
        <dbReference type="Rhea" id="RHEA-COMP:17340"/>
        <dbReference type="ChEBI" id="CHEBI:33019"/>
        <dbReference type="ChEBI" id="CHEBI:61560"/>
        <dbReference type="ChEBI" id="CHEBI:173112"/>
        <dbReference type="EC" id="2.7.7.7"/>
    </reaction>
</comment>
<comment type="caution">
    <text evidence="9">The sequence shown here is derived from an EMBL/GenBank/DDBJ whole genome shotgun (WGS) entry which is preliminary data.</text>
</comment>
<dbReference type="InterPro" id="IPR050238">
    <property type="entry name" value="DNA_Rep/Repair_Clamp_Loader"/>
</dbReference>
<accession>A0A0M8KAA0</accession>
<keyword evidence="11" id="KW-1185">Reference proteome</keyword>
<dbReference type="SUPFAM" id="SSF52540">
    <property type="entry name" value="P-loop containing nucleoside triphosphate hydrolases"/>
    <property type="match status" value="1"/>
</dbReference>
<dbReference type="GO" id="GO:0003887">
    <property type="term" value="F:DNA-directed DNA polymerase activity"/>
    <property type="evidence" value="ECO:0007669"/>
    <property type="project" value="UniProtKB-KW"/>
</dbReference>
<reference evidence="10 12" key="2">
    <citation type="submission" date="2015-07" db="EMBL/GenBank/DDBJ databases">
        <title>Whole genome sequence of Ardenticatena maritima DSM 23922.</title>
        <authorList>
            <person name="Hemp J."/>
            <person name="Ward L.M."/>
            <person name="Pace L.A."/>
            <person name="Fischer W.W."/>
        </authorList>
    </citation>
    <scope>NUCLEOTIDE SEQUENCE [LARGE SCALE GENOMIC DNA]</scope>
    <source>
        <strain evidence="10 12">110S</strain>
    </source>
</reference>
<dbReference type="InParanoid" id="A0A0M8KAA0"/>
<evidence type="ECO:0000256" key="4">
    <source>
        <dbReference type="ARBA" id="ARBA00022695"/>
    </source>
</evidence>
<dbReference type="Pfam" id="PF09115">
    <property type="entry name" value="DNApol3-delta_C"/>
    <property type="match status" value="1"/>
</dbReference>
<evidence type="ECO:0000313" key="11">
    <source>
        <dbReference type="Proteomes" id="UP000037784"/>
    </source>
</evidence>
<evidence type="ECO:0000313" key="10">
    <source>
        <dbReference type="EMBL" id="KPL87100.1"/>
    </source>
</evidence>
<dbReference type="Pfam" id="PF13177">
    <property type="entry name" value="DNA_pol3_delta2"/>
    <property type="match status" value="1"/>
</dbReference>
<evidence type="ECO:0000256" key="5">
    <source>
        <dbReference type="ARBA" id="ARBA00022705"/>
    </source>
</evidence>
<name>A0A0M8KAA0_9CHLR</name>
<dbReference type="EC" id="2.7.7.7" evidence="1"/>
<protein>
    <recommendedName>
        <fullName evidence="2">DNA polymerase III subunit delta'</fullName>
        <ecNumber evidence="1">2.7.7.7</ecNumber>
    </recommendedName>
</protein>
<dbReference type="Proteomes" id="UP000037784">
    <property type="component" value="Unassembled WGS sequence"/>
</dbReference>
<dbReference type="NCBIfam" id="TIGR00678">
    <property type="entry name" value="holB"/>
    <property type="match status" value="1"/>
</dbReference>
<dbReference type="Proteomes" id="UP000050502">
    <property type="component" value="Unassembled WGS sequence"/>
</dbReference>
<dbReference type="GO" id="GO:0003677">
    <property type="term" value="F:DNA binding"/>
    <property type="evidence" value="ECO:0007669"/>
    <property type="project" value="InterPro"/>
</dbReference>
<dbReference type="EMBL" id="LGKN01000006">
    <property type="protein sequence ID" value="KPL87100.1"/>
    <property type="molecule type" value="Genomic_DNA"/>
</dbReference>
<dbReference type="Gene3D" id="3.40.50.300">
    <property type="entry name" value="P-loop containing nucleotide triphosphate hydrolases"/>
    <property type="match status" value="1"/>
</dbReference>